<keyword evidence="1" id="KW-0812">Transmembrane</keyword>
<organism evidence="2 3">
    <name type="scientific">Mannheimia haemolytica</name>
    <name type="common">Pasteurella haemolytica</name>
    <dbReference type="NCBI Taxonomy" id="75985"/>
    <lineage>
        <taxon>Bacteria</taxon>
        <taxon>Pseudomonadati</taxon>
        <taxon>Pseudomonadota</taxon>
        <taxon>Gammaproteobacteria</taxon>
        <taxon>Pasteurellales</taxon>
        <taxon>Pasteurellaceae</taxon>
        <taxon>Mannheimia</taxon>
    </lineage>
</organism>
<reference evidence="2 3" key="1">
    <citation type="submission" date="2018-06" db="EMBL/GenBank/DDBJ databases">
        <authorList>
            <consortium name="Pathogen Informatics"/>
            <person name="Doyle S."/>
        </authorList>
    </citation>
    <scope>NUCLEOTIDE SEQUENCE [LARGE SCALE GENOMIC DNA]</scope>
    <source>
        <strain evidence="2 3">NCTC10638</strain>
    </source>
</reference>
<keyword evidence="1" id="KW-1133">Transmembrane helix</keyword>
<proteinExistence type="predicted"/>
<name>A0A378N5I8_MANHA</name>
<evidence type="ECO:0000313" key="2">
    <source>
        <dbReference type="EMBL" id="STY61268.1"/>
    </source>
</evidence>
<evidence type="ECO:0000313" key="3">
    <source>
        <dbReference type="Proteomes" id="UP000254802"/>
    </source>
</evidence>
<accession>A0A378N5I8</accession>
<gene>
    <name evidence="2" type="ORF">NCTC10638_02477</name>
</gene>
<dbReference type="EMBL" id="UGPN01000002">
    <property type="protein sequence ID" value="STY61268.1"/>
    <property type="molecule type" value="Genomic_DNA"/>
</dbReference>
<keyword evidence="1" id="KW-0472">Membrane</keyword>
<dbReference type="Proteomes" id="UP000254802">
    <property type="component" value="Unassembled WGS sequence"/>
</dbReference>
<dbReference type="AlphaFoldDB" id="A0A378N5I8"/>
<protein>
    <submittedName>
        <fullName evidence="2">Uncharacterized protein</fullName>
    </submittedName>
</protein>
<sequence>MYQRSQSRTVLFPILLFVGINLVILTLSRLVLGVWQSDRVSLLMDGYH</sequence>
<feature type="transmembrane region" description="Helical" evidence="1">
    <location>
        <begin position="12"/>
        <end position="35"/>
    </location>
</feature>
<evidence type="ECO:0000256" key="1">
    <source>
        <dbReference type="SAM" id="Phobius"/>
    </source>
</evidence>